<evidence type="ECO:0000256" key="1">
    <source>
        <dbReference type="SAM" id="MobiDB-lite"/>
    </source>
</evidence>
<feature type="region of interest" description="Disordered" evidence="1">
    <location>
        <begin position="1"/>
        <end position="21"/>
    </location>
</feature>
<gene>
    <name evidence="3" type="ORF">Pen02_75950</name>
</gene>
<sequence>MGTDEITERPDQYPSRPAGGGATSVRVKAFDHLVLTVRDVERSLEFYCGTLGLAPVRVDEWRAGKVPFPSARITPETIVDLVHGQRGESNVDHICLVVEPLDWAEVIESGVFTVLEGPVGRFGARGDAISIYVSDPDGNTVELRWYPEDRAA</sequence>
<reference evidence="3 4" key="1">
    <citation type="submission" date="2021-01" db="EMBL/GenBank/DDBJ databases">
        <title>Whole genome shotgun sequence of Plantactinospora endophytica NBRC 110450.</title>
        <authorList>
            <person name="Komaki H."/>
            <person name="Tamura T."/>
        </authorList>
    </citation>
    <scope>NUCLEOTIDE SEQUENCE [LARGE SCALE GENOMIC DNA]</scope>
    <source>
        <strain evidence="3 4">NBRC 110450</strain>
    </source>
</reference>
<evidence type="ECO:0000313" key="4">
    <source>
        <dbReference type="Proteomes" id="UP000646749"/>
    </source>
</evidence>
<feature type="compositionally biased region" description="Basic and acidic residues" evidence="1">
    <location>
        <begin position="1"/>
        <end position="11"/>
    </location>
</feature>
<evidence type="ECO:0000259" key="2">
    <source>
        <dbReference type="PROSITE" id="PS51819"/>
    </source>
</evidence>
<dbReference type="EMBL" id="BONW01000045">
    <property type="protein sequence ID" value="GIG92659.1"/>
    <property type="molecule type" value="Genomic_DNA"/>
</dbReference>
<dbReference type="Proteomes" id="UP000646749">
    <property type="component" value="Unassembled WGS sequence"/>
</dbReference>
<dbReference type="InterPro" id="IPR037523">
    <property type="entry name" value="VOC_core"/>
</dbReference>
<dbReference type="InterPro" id="IPR029068">
    <property type="entry name" value="Glyas_Bleomycin-R_OHBP_Dase"/>
</dbReference>
<dbReference type="Gene3D" id="3.10.180.10">
    <property type="entry name" value="2,3-Dihydroxybiphenyl 1,2-Dioxygenase, domain 1"/>
    <property type="match status" value="1"/>
</dbReference>
<dbReference type="PANTHER" id="PTHR21366:SF14">
    <property type="entry name" value="GLYOXALASE DOMAIN-CONTAINING PROTEIN 5"/>
    <property type="match status" value="1"/>
</dbReference>
<comment type="caution">
    <text evidence="3">The sequence shown here is derived from an EMBL/GenBank/DDBJ whole genome shotgun (WGS) entry which is preliminary data.</text>
</comment>
<keyword evidence="3" id="KW-0560">Oxidoreductase</keyword>
<dbReference type="RefSeq" id="WP_203870991.1">
    <property type="nucleotide sequence ID" value="NZ_BONW01000045.1"/>
</dbReference>
<keyword evidence="4" id="KW-1185">Reference proteome</keyword>
<protein>
    <submittedName>
        <fullName evidence="3">Dioxygenase</fullName>
    </submittedName>
</protein>
<dbReference type="Pfam" id="PF00903">
    <property type="entry name" value="Glyoxalase"/>
    <property type="match status" value="1"/>
</dbReference>
<dbReference type="InterPro" id="IPR004360">
    <property type="entry name" value="Glyas_Fos-R_dOase_dom"/>
</dbReference>
<accession>A0ABQ4EDB1</accession>
<dbReference type="InterPro" id="IPR050383">
    <property type="entry name" value="GlyoxalaseI/FosfomycinResist"/>
</dbReference>
<dbReference type="PROSITE" id="PS51819">
    <property type="entry name" value="VOC"/>
    <property type="match status" value="1"/>
</dbReference>
<feature type="domain" description="VOC" evidence="2">
    <location>
        <begin position="29"/>
        <end position="146"/>
    </location>
</feature>
<dbReference type="GO" id="GO:0051213">
    <property type="term" value="F:dioxygenase activity"/>
    <property type="evidence" value="ECO:0007669"/>
    <property type="project" value="UniProtKB-KW"/>
</dbReference>
<organism evidence="3 4">
    <name type="scientific">Plantactinospora endophytica</name>
    <dbReference type="NCBI Taxonomy" id="673535"/>
    <lineage>
        <taxon>Bacteria</taxon>
        <taxon>Bacillati</taxon>
        <taxon>Actinomycetota</taxon>
        <taxon>Actinomycetes</taxon>
        <taxon>Micromonosporales</taxon>
        <taxon>Micromonosporaceae</taxon>
        <taxon>Plantactinospora</taxon>
    </lineage>
</organism>
<dbReference type="SUPFAM" id="SSF54593">
    <property type="entry name" value="Glyoxalase/Bleomycin resistance protein/Dihydroxybiphenyl dioxygenase"/>
    <property type="match status" value="1"/>
</dbReference>
<dbReference type="PANTHER" id="PTHR21366">
    <property type="entry name" value="GLYOXALASE FAMILY PROTEIN"/>
    <property type="match status" value="1"/>
</dbReference>
<proteinExistence type="predicted"/>
<evidence type="ECO:0000313" key="3">
    <source>
        <dbReference type="EMBL" id="GIG92659.1"/>
    </source>
</evidence>
<keyword evidence="3" id="KW-0223">Dioxygenase</keyword>
<name>A0ABQ4EDB1_9ACTN</name>